<keyword evidence="2" id="KW-0472">Membrane</keyword>
<feature type="transmembrane region" description="Helical" evidence="2">
    <location>
        <begin position="72"/>
        <end position="89"/>
    </location>
</feature>
<keyword evidence="4" id="KW-1185">Reference proteome</keyword>
<feature type="transmembrane region" description="Helical" evidence="2">
    <location>
        <begin position="39"/>
        <end position="60"/>
    </location>
</feature>
<gene>
    <name evidence="3" type="ORF">HDK90DRAFT_105533</name>
</gene>
<name>A0ABR1YA93_9PEZI</name>
<keyword evidence="2" id="KW-1133">Transmembrane helix</keyword>
<feature type="region of interest" description="Disordered" evidence="1">
    <location>
        <begin position="1"/>
        <end position="23"/>
    </location>
</feature>
<dbReference type="EMBL" id="JBBWRZ010000013">
    <property type="protein sequence ID" value="KAK8223851.1"/>
    <property type="molecule type" value="Genomic_DNA"/>
</dbReference>
<evidence type="ECO:0000313" key="4">
    <source>
        <dbReference type="Proteomes" id="UP001492380"/>
    </source>
</evidence>
<accession>A0ABR1YA93</accession>
<sequence>MPLRLSGSEGGGEPTAQKSASSSFTSPHLHYLSHTFVHTLQYVITSCLHLFSLFTFSGWIQWRLGERTEEEWFGFWDACFCSFFLPFLIPHPASTASSLFIYFIYPEIPHHFPYPVGGDGM</sequence>
<evidence type="ECO:0000256" key="1">
    <source>
        <dbReference type="SAM" id="MobiDB-lite"/>
    </source>
</evidence>
<reference evidence="3 4" key="1">
    <citation type="submission" date="2024-04" db="EMBL/GenBank/DDBJ databases">
        <title>Phyllosticta paracitricarpa is synonymous to the EU quarantine fungus P. citricarpa based on phylogenomic analyses.</title>
        <authorList>
            <consortium name="Lawrence Berkeley National Laboratory"/>
            <person name="Van Ingen-Buijs V.A."/>
            <person name="Van Westerhoven A.C."/>
            <person name="Haridas S."/>
            <person name="Skiadas P."/>
            <person name="Martin F."/>
            <person name="Groenewald J.Z."/>
            <person name="Crous P.W."/>
            <person name="Seidl M.F."/>
        </authorList>
    </citation>
    <scope>NUCLEOTIDE SEQUENCE [LARGE SCALE GENOMIC DNA]</scope>
    <source>
        <strain evidence="3 4">CBS 123374</strain>
    </source>
</reference>
<proteinExistence type="predicted"/>
<evidence type="ECO:0008006" key="5">
    <source>
        <dbReference type="Google" id="ProtNLM"/>
    </source>
</evidence>
<evidence type="ECO:0000313" key="3">
    <source>
        <dbReference type="EMBL" id="KAK8223851.1"/>
    </source>
</evidence>
<evidence type="ECO:0000256" key="2">
    <source>
        <dbReference type="SAM" id="Phobius"/>
    </source>
</evidence>
<comment type="caution">
    <text evidence="3">The sequence shown here is derived from an EMBL/GenBank/DDBJ whole genome shotgun (WGS) entry which is preliminary data.</text>
</comment>
<protein>
    <recommendedName>
        <fullName evidence="5">Transmembrane protein</fullName>
    </recommendedName>
</protein>
<keyword evidence="2" id="KW-0812">Transmembrane</keyword>
<dbReference type="Proteomes" id="UP001492380">
    <property type="component" value="Unassembled WGS sequence"/>
</dbReference>
<organism evidence="3 4">
    <name type="scientific">Phyllosticta capitalensis</name>
    <dbReference type="NCBI Taxonomy" id="121624"/>
    <lineage>
        <taxon>Eukaryota</taxon>
        <taxon>Fungi</taxon>
        <taxon>Dikarya</taxon>
        <taxon>Ascomycota</taxon>
        <taxon>Pezizomycotina</taxon>
        <taxon>Dothideomycetes</taxon>
        <taxon>Dothideomycetes incertae sedis</taxon>
        <taxon>Botryosphaeriales</taxon>
        <taxon>Phyllostictaceae</taxon>
        <taxon>Phyllosticta</taxon>
    </lineage>
</organism>